<dbReference type="Proteomes" id="UP000005950">
    <property type="component" value="Unassembled WGS sequence"/>
</dbReference>
<proteinExistence type="predicted"/>
<reference evidence="1 2" key="2">
    <citation type="submission" date="2009-02" db="EMBL/GenBank/DDBJ databases">
        <title>Draft genome sequence of Holdemania filiformis DSM 12042.</title>
        <authorList>
            <person name="Sudarsanam P."/>
            <person name="Ley R."/>
            <person name="Guruge J."/>
            <person name="Turnbaugh P.J."/>
            <person name="Mahowald M."/>
            <person name="Liep D."/>
            <person name="Gordon J."/>
        </authorList>
    </citation>
    <scope>NUCLEOTIDE SEQUENCE [LARGE SCALE GENOMIC DNA]</scope>
    <source>
        <strain evidence="1 2">DSM 12042</strain>
    </source>
</reference>
<evidence type="ECO:0000313" key="1">
    <source>
        <dbReference type="EMBL" id="EEF67914.1"/>
    </source>
</evidence>
<dbReference type="HOGENOM" id="CLU_3310960_0_0_9"/>
<dbReference type="AlphaFoldDB" id="B9Y7U6"/>
<comment type="caution">
    <text evidence="1">The sequence shown here is derived from an EMBL/GenBank/DDBJ whole genome shotgun (WGS) entry which is preliminary data.</text>
</comment>
<dbReference type="EMBL" id="ACCF01000107">
    <property type="protein sequence ID" value="EEF67914.1"/>
    <property type="molecule type" value="Genomic_DNA"/>
</dbReference>
<sequence length="39" mass="4471">MPRTFPVSFFDLPIVRHSDLPCFTENTLSSSSVRVLINF</sequence>
<accession>B9Y7U6</accession>
<organism evidence="1 2">
    <name type="scientific">Holdemania filiformis DSM 12042</name>
    <dbReference type="NCBI Taxonomy" id="545696"/>
    <lineage>
        <taxon>Bacteria</taxon>
        <taxon>Bacillati</taxon>
        <taxon>Bacillota</taxon>
        <taxon>Erysipelotrichia</taxon>
        <taxon>Erysipelotrichales</taxon>
        <taxon>Erysipelotrichaceae</taxon>
        <taxon>Holdemania</taxon>
    </lineage>
</organism>
<gene>
    <name evidence="1" type="ORF">HOLDEFILI_01891</name>
</gene>
<protein>
    <submittedName>
        <fullName evidence="1">Uncharacterized protein</fullName>
    </submittedName>
</protein>
<name>B9Y7U6_9FIRM</name>
<reference evidence="1 2" key="1">
    <citation type="submission" date="2008-12" db="EMBL/GenBank/DDBJ databases">
        <authorList>
            <person name="Fulton L."/>
            <person name="Clifton S."/>
            <person name="Fulton B."/>
            <person name="Xu J."/>
            <person name="Minx P."/>
            <person name="Pepin K.H."/>
            <person name="Johnson M."/>
            <person name="Bhonagiri V."/>
            <person name="Nash W.E."/>
            <person name="Mardis E.R."/>
            <person name="Wilson R.K."/>
        </authorList>
    </citation>
    <scope>NUCLEOTIDE SEQUENCE [LARGE SCALE GENOMIC DNA]</scope>
    <source>
        <strain evidence="1 2">DSM 12042</strain>
    </source>
</reference>
<evidence type="ECO:0000313" key="2">
    <source>
        <dbReference type="Proteomes" id="UP000005950"/>
    </source>
</evidence>